<proteinExistence type="predicted"/>
<dbReference type="RefSeq" id="XP_002293391.1">
    <property type="nucleotide sequence ID" value="XM_002293355.1"/>
</dbReference>
<gene>
    <name evidence="3" type="ORF">THAPSDRAFT_264018</name>
</gene>
<dbReference type="STRING" id="35128.B8CBH2"/>
<dbReference type="EMBL" id="CM000648">
    <property type="protein sequence ID" value="EED89127.1"/>
    <property type="molecule type" value="Genomic_DNA"/>
</dbReference>
<dbReference type="InterPro" id="IPR001611">
    <property type="entry name" value="Leu-rich_rpt"/>
</dbReference>
<organism evidence="3 4">
    <name type="scientific">Thalassiosira pseudonana</name>
    <name type="common">Marine diatom</name>
    <name type="synonym">Cyclotella nana</name>
    <dbReference type="NCBI Taxonomy" id="35128"/>
    <lineage>
        <taxon>Eukaryota</taxon>
        <taxon>Sar</taxon>
        <taxon>Stramenopiles</taxon>
        <taxon>Ochrophyta</taxon>
        <taxon>Bacillariophyta</taxon>
        <taxon>Coscinodiscophyceae</taxon>
        <taxon>Thalassiosirophycidae</taxon>
        <taxon>Thalassiosirales</taxon>
        <taxon>Thalassiosiraceae</taxon>
        <taxon>Thalassiosira</taxon>
    </lineage>
</organism>
<dbReference type="HOGENOM" id="CLU_791315_0_0_1"/>
<evidence type="ECO:0000313" key="3">
    <source>
        <dbReference type="EMBL" id="EED89127.1"/>
    </source>
</evidence>
<dbReference type="PANTHER" id="PTHR48056">
    <property type="entry name" value="LRR RECEPTOR-LIKE SERINE/THREONINE-PROTEIN KINASE-RELATED"/>
    <property type="match status" value="1"/>
</dbReference>
<keyword evidence="2" id="KW-0677">Repeat</keyword>
<dbReference type="PaxDb" id="35128-Thaps264018"/>
<evidence type="ECO:0008006" key="5">
    <source>
        <dbReference type="Google" id="ProtNLM"/>
    </source>
</evidence>
<dbReference type="KEGG" id="tps:THAPSDRAFT_264018"/>
<dbReference type="eggNOG" id="ENOG502THGY">
    <property type="taxonomic scope" value="Eukaryota"/>
</dbReference>
<protein>
    <recommendedName>
        <fullName evidence="5">Leucine-rich repeat-containing N-terminal plant-type domain-containing protein</fullName>
    </recommendedName>
</protein>
<evidence type="ECO:0000313" key="4">
    <source>
        <dbReference type="Proteomes" id="UP000001449"/>
    </source>
</evidence>
<dbReference type="InterPro" id="IPR032675">
    <property type="entry name" value="LRR_dom_sf"/>
</dbReference>
<evidence type="ECO:0000256" key="2">
    <source>
        <dbReference type="ARBA" id="ARBA00022737"/>
    </source>
</evidence>
<dbReference type="OMA" id="HQMLNGS"/>
<reference evidence="3 4" key="2">
    <citation type="journal article" date="2008" name="Nature">
        <title>The Phaeodactylum genome reveals the evolutionary history of diatom genomes.</title>
        <authorList>
            <person name="Bowler C."/>
            <person name="Allen A.E."/>
            <person name="Badger J.H."/>
            <person name="Grimwood J."/>
            <person name="Jabbari K."/>
            <person name="Kuo A."/>
            <person name="Maheswari U."/>
            <person name="Martens C."/>
            <person name="Maumus F."/>
            <person name="Otillar R.P."/>
            <person name="Rayko E."/>
            <person name="Salamov A."/>
            <person name="Vandepoele K."/>
            <person name="Beszteri B."/>
            <person name="Gruber A."/>
            <person name="Heijde M."/>
            <person name="Katinka M."/>
            <person name="Mock T."/>
            <person name="Valentin K."/>
            <person name="Verret F."/>
            <person name="Berges J.A."/>
            <person name="Brownlee C."/>
            <person name="Cadoret J.P."/>
            <person name="Chiovitti A."/>
            <person name="Choi C.J."/>
            <person name="Coesel S."/>
            <person name="De Martino A."/>
            <person name="Detter J.C."/>
            <person name="Durkin C."/>
            <person name="Falciatore A."/>
            <person name="Fournet J."/>
            <person name="Haruta M."/>
            <person name="Huysman M.J."/>
            <person name="Jenkins B.D."/>
            <person name="Jiroutova K."/>
            <person name="Jorgensen R.E."/>
            <person name="Joubert Y."/>
            <person name="Kaplan A."/>
            <person name="Kroger N."/>
            <person name="Kroth P.G."/>
            <person name="La Roche J."/>
            <person name="Lindquist E."/>
            <person name="Lommer M."/>
            <person name="Martin-Jezequel V."/>
            <person name="Lopez P.J."/>
            <person name="Lucas S."/>
            <person name="Mangogna M."/>
            <person name="McGinnis K."/>
            <person name="Medlin L.K."/>
            <person name="Montsant A."/>
            <person name="Oudot-Le Secq M.P."/>
            <person name="Napoli C."/>
            <person name="Obornik M."/>
            <person name="Parker M.S."/>
            <person name="Petit J.L."/>
            <person name="Porcel B.M."/>
            <person name="Poulsen N."/>
            <person name="Robison M."/>
            <person name="Rychlewski L."/>
            <person name="Rynearson T.A."/>
            <person name="Schmutz J."/>
            <person name="Shapiro H."/>
            <person name="Siaut M."/>
            <person name="Stanley M."/>
            <person name="Sussman M.R."/>
            <person name="Taylor A.R."/>
            <person name="Vardi A."/>
            <person name="von Dassow P."/>
            <person name="Vyverman W."/>
            <person name="Willis A."/>
            <person name="Wyrwicz L.S."/>
            <person name="Rokhsar D.S."/>
            <person name="Weissenbach J."/>
            <person name="Armbrust E.V."/>
            <person name="Green B.R."/>
            <person name="Van de Peer Y."/>
            <person name="Grigoriev I.V."/>
        </authorList>
    </citation>
    <scope>NUCLEOTIDE SEQUENCE [LARGE SCALE GENOMIC DNA]</scope>
    <source>
        <strain evidence="3 4">CCMP1335</strain>
    </source>
</reference>
<dbReference type="AlphaFoldDB" id="B8CBH2"/>
<evidence type="ECO:0000256" key="1">
    <source>
        <dbReference type="ARBA" id="ARBA00022614"/>
    </source>
</evidence>
<feature type="non-terminal residue" evidence="3">
    <location>
        <position position="1"/>
    </location>
</feature>
<sequence length="351" mass="39009">LASFYFGLNGDDWLNKQGWVDSKNECTWFGVSCLDGAVSKLELDENRLVGEIVPEFALFGDSLNQLSLGNQYDTPSDKRNQIVMPVPSFLSELTYLSFLNLEGIGLTSTIPEEIYSSLTRLESLYLNENDITGTLSPAIADLKSIEVLWLGGNSLRGSIISEIGQLSTLRDLSLESNPSEIGQLSNLEVLDISDNALSGTVPVQLGDLISLRHLDLSNNFFENQLSPALGKLQMLEVLDISYNWLSSTIPSEYGDMISLTSLSLDYNYNDESGYFTWGMHGKLPTELGKLKNLQHLHLNDNYLSGTLISEIGQLFLLETLHLQNNFLLGPIPNEYSKCVLLEELLLEENNI</sequence>
<dbReference type="Proteomes" id="UP000001449">
    <property type="component" value="Chromosome 13"/>
</dbReference>
<dbReference type="SUPFAM" id="SSF52047">
    <property type="entry name" value="RNI-like"/>
    <property type="match status" value="1"/>
</dbReference>
<dbReference type="Gene3D" id="3.80.10.10">
    <property type="entry name" value="Ribonuclease Inhibitor"/>
    <property type="match status" value="4"/>
</dbReference>
<name>B8CBH2_THAPS</name>
<keyword evidence="4" id="KW-1185">Reference proteome</keyword>
<reference evidence="3 4" key="1">
    <citation type="journal article" date="2004" name="Science">
        <title>The genome of the diatom Thalassiosira pseudonana: ecology, evolution, and metabolism.</title>
        <authorList>
            <person name="Armbrust E.V."/>
            <person name="Berges J.A."/>
            <person name="Bowler C."/>
            <person name="Green B.R."/>
            <person name="Martinez D."/>
            <person name="Putnam N.H."/>
            <person name="Zhou S."/>
            <person name="Allen A.E."/>
            <person name="Apt K.E."/>
            <person name="Bechner M."/>
            <person name="Brzezinski M.A."/>
            <person name="Chaal B.K."/>
            <person name="Chiovitti A."/>
            <person name="Davis A.K."/>
            <person name="Demarest M.S."/>
            <person name="Detter J.C."/>
            <person name="Glavina T."/>
            <person name="Goodstein D."/>
            <person name="Hadi M.Z."/>
            <person name="Hellsten U."/>
            <person name="Hildebrand M."/>
            <person name="Jenkins B.D."/>
            <person name="Jurka J."/>
            <person name="Kapitonov V.V."/>
            <person name="Kroger N."/>
            <person name="Lau W.W."/>
            <person name="Lane T.W."/>
            <person name="Larimer F.W."/>
            <person name="Lippmeier J.C."/>
            <person name="Lucas S."/>
            <person name="Medina M."/>
            <person name="Montsant A."/>
            <person name="Obornik M."/>
            <person name="Parker M.S."/>
            <person name="Palenik B."/>
            <person name="Pazour G.J."/>
            <person name="Richardson P.M."/>
            <person name="Rynearson T.A."/>
            <person name="Saito M.A."/>
            <person name="Schwartz D.C."/>
            <person name="Thamatrakoln K."/>
            <person name="Valentin K."/>
            <person name="Vardi A."/>
            <person name="Wilkerson F.P."/>
            <person name="Rokhsar D.S."/>
        </authorList>
    </citation>
    <scope>NUCLEOTIDE SEQUENCE [LARGE SCALE GENOMIC DNA]</scope>
    <source>
        <strain evidence="3 4">CCMP1335</strain>
    </source>
</reference>
<dbReference type="InterPro" id="IPR050647">
    <property type="entry name" value="Plant_LRR-RLKs"/>
</dbReference>
<dbReference type="InParanoid" id="B8CBH2"/>
<keyword evidence="1" id="KW-0433">Leucine-rich repeat</keyword>
<dbReference type="Pfam" id="PF13855">
    <property type="entry name" value="LRR_8"/>
    <property type="match status" value="1"/>
</dbReference>
<feature type="non-terminal residue" evidence="3">
    <location>
        <position position="351"/>
    </location>
</feature>
<dbReference type="FunFam" id="3.80.10.10:FF:000383">
    <property type="entry name" value="Leucine-rich repeat receptor protein kinase EMS1"/>
    <property type="match status" value="1"/>
</dbReference>
<dbReference type="Pfam" id="PF00560">
    <property type="entry name" value="LRR_1"/>
    <property type="match status" value="5"/>
</dbReference>
<dbReference type="GeneID" id="7447828"/>
<accession>B8CBH2</accession>